<dbReference type="InterPro" id="IPR032808">
    <property type="entry name" value="DoxX"/>
</dbReference>
<keyword evidence="3 5" id="KW-1133">Transmembrane helix</keyword>
<evidence type="ECO:0000256" key="5">
    <source>
        <dbReference type="SAM" id="Phobius"/>
    </source>
</evidence>
<evidence type="ECO:0000256" key="2">
    <source>
        <dbReference type="ARBA" id="ARBA00022692"/>
    </source>
</evidence>
<evidence type="ECO:0000256" key="6">
    <source>
        <dbReference type="SAM" id="SignalP"/>
    </source>
</evidence>
<protein>
    <recommendedName>
        <fullName evidence="8">DoxX family protein</fullName>
    </recommendedName>
</protein>
<feature type="signal peptide" evidence="6">
    <location>
        <begin position="1"/>
        <end position="17"/>
    </location>
</feature>
<dbReference type="EMBL" id="HBEZ01010235">
    <property type="protein sequence ID" value="CAD8627944.1"/>
    <property type="molecule type" value="Transcribed_RNA"/>
</dbReference>
<reference evidence="7" key="1">
    <citation type="submission" date="2021-01" db="EMBL/GenBank/DDBJ databases">
        <authorList>
            <person name="Corre E."/>
            <person name="Pelletier E."/>
            <person name="Niang G."/>
            <person name="Scheremetjew M."/>
            <person name="Finn R."/>
            <person name="Kale V."/>
            <person name="Holt S."/>
            <person name="Cochrane G."/>
            <person name="Meng A."/>
            <person name="Brown T."/>
            <person name="Cohen L."/>
        </authorList>
    </citation>
    <scope>NUCLEOTIDE SEQUENCE</scope>
    <source>
        <strain evidence="7">CCAP979/52</strain>
    </source>
</reference>
<evidence type="ECO:0000256" key="3">
    <source>
        <dbReference type="ARBA" id="ARBA00022989"/>
    </source>
</evidence>
<accession>A0A7S0M0Q6</accession>
<name>A0A7S0M0Q6_9CRYP</name>
<dbReference type="GO" id="GO:0016020">
    <property type="term" value="C:membrane"/>
    <property type="evidence" value="ECO:0007669"/>
    <property type="project" value="UniProtKB-SubCell"/>
</dbReference>
<evidence type="ECO:0000256" key="4">
    <source>
        <dbReference type="ARBA" id="ARBA00023136"/>
    </source>
</evidence>
<keyword evidence="2 5" id="KW-0812">Transmembrane</keyword>
<feature type="transmembrane region" description="Helical" evidence="5">
    <location>
        <begin position="134"/>
        <end position="154"/>
    </location>
</feature>
<dbReference type="AlphaFoldDB" id="A0A7S0M0Q6"/>
<evidence type="ECO:0000256" key="1">
    <source>
        <dbReference type="ARBA" id="ARBA00004141"/>
    </source>
</evidence>
<sequence length="171" mass="18363">MTCLFQMIRRFLQFVLAAVFILSGTNKVTDMVHAETHKFLSAEAPKWGKVWKPLFQNGLAKASVDSATTDMLTLLLLDDGSGSYKIFMKNIGILELAAAFLLLLNIFSGFGAFLLAATMAGATYTHQEMKDDKAVVPGVLCALSLLILILPSAAPKSGKPSKPAAGEKKAK</sequence>
<evidence type="ECO:0000313" key="7">
    <source>
        <dbReference type="EMBL" id="CAD8627944.1"/>
    </source>
</evidence>
<evidence type="ECO:0008006" key="8">
    <source>
        <dbReference type="Google" id="ProtNLM"/>
    </source>
</evidence>
<gene>
    <name evidence="7" type="ORF">CCUR1050_LOCUS5623</name>
</gene>
<dbReference type="Pfam" id="PF13564">
    <property type="entry name" value="DoxX_2"/>
    <property type="match status" value="1"/>
</dbReference>
<feature type="chain" id="PRO_5030590090" description="DoxX family protein" evidence="6">
    <location>
        <begin position="18"/>
        <end position="171"/>
    </location>
</feature>
<feature type="transmembrane region" description="Helical" evidence="5">
    <location>
        <begin position="98"/>
        <end position="122"/>
    </location>
</feature>
<keyword evidence="4 5" id="KW-0472">Membrane</keyword>
<keyword evidence="6" id="KW-0732">Signal</keyword>
<comment type="subcellular location">
    <subcellularLocation>
        <location evidence="1">Membrane</location>
        <topology evidence="1">Multi-pass membrane protein</topology>
    </subcellularLocation>
</comment>
<organism evidence="7">
    <name type="scientific">Cryptomonas curvata</name>
    <dbReference type="NCBI Taxonomy" id="233186"/>
    <lineage>
        <taxon>Eukaryota</taxon>
        <taxon>Cryptophyceae</taxon>
        <taxon>Cryptomonadales</taxon>
        <taxon>Cryptomonadaceae</taxon>
        <taxon>Cryptomonas</taxon>
    </lineage>
</organism>
<proteinExistence type="predicted"/>